<sequence>MKKAICILLILAVMMTCCVVGVSAKCTIPDTLREQMDAVENGKFKVHIWLYCPIDKSTVFQQAIKECGYIGGLPLNMTLDEVYAYKAVYNRIISEQEAAVADSFIEKLGIAEEDIEYHGKHPYVIAFLTEDQIETVASFSEVEGIYYDLMDGQPIVTPTEPPTESASSESPFLYQARFEELYGSGYDWCDYQELYYHIDQNGETDWALVYAFIPAAEPIELVTIVGNRVLYPGTMYMPFDACYGIYDVKEDKFIDAGSSEAKNYDGFLKVFDEIDDGRLIGDLDRDGDLSVVDVTILQRCDANMREYPDDDTFSLTFEWGKSRYYSDFDRDGERTILDATRLQRYLISE</sequence>
<dbReference type="AlphaFoldDB" id="A0A934WTZ3"/>
<accession>A0A934WTZ3</accession>
<dbReference type="Proteomes" id="UP000633365">
    <property type="component" value="Unassembled WGS sequence"/>
</dbReference>
<dbReference type="RefSeq" id="WP_201428599.1">
    <property type="nucleotide sequence ID" value="NZ_JAEQMG010000163.1"/>
</dbReference>
<feature type="signal peptide" evidence="1">
    <location>
        <begin position="1"/>
        <end position="24"/>
    </location>
</feature>
<name>A0A934WTZ3_9FIRM</name>
<evidence type="ECO:0000313" key="2">
    <source>
        <dbReference type="EMBL" id="MBK6089906.1"/>
    </source>
</evidence>
<dbReference type="SUPFAM" id="SSF63446">
    <property type="entry name" value="Type I dockerin domain"/>
    <property type="match status" value="1"/>
</dbReference>
<dbReference type="Gene3D" id="1.10.1330.10">
    <property type="entry name" value="Dockerin domain"/>
    <property type="match status" value="1"/>
</dbReference>
<organism evidence="2 3">
    <name type="scientific">Ruminococcus difficilis</name>
    <dbReference type="NCBI Taxonomy" id="2763069"/>
    <lineage>
        <taxon>Bacteria</taxon>
        <taxon>Bacillati</taxon>
        <taxon>Bacillota</taxon>
        <taxon>Clostridia</taxon>
        <taxon>Eubacteriales</taxon>
        <taxon>Oscillospiraceae</taxon>
        <taxon>Ruminococcus</taxon>
    </lineage>
</organism>
<dbReference type="GO" id="GO:0000272">
    <property type="term" value="P:polysaccharide catabolic process"/>
    <property type="evidence" value="ECO:0007669"/>
    <property type="project" value="InterPro"/>
</dbReference>
<protein>
    <recommendedName>
        <fullName evidence="4">Dockerin domain-containing protein</fullName>
    </recommendedName>
</protein>
<evidence type="ECO:0008006" key="4">
    <source>
        <dbReference type="Google" id="ProtNLM"/>
    </source>
</evidence>
<dbReference type="InterPro" id="IPR036439">
    <property type="entry name" value="Dockerin_dom_sf"/>
</dbReference>
<reference evidence="2" key="1">
    <citation type="submission" date="2021-01" db="EMBL/GenBank/DDBJ databases">
        <title>Genome public.</title>
        <authorList>
            <person name="Liu C."/>
            <person name="Sun Q."/>
        </authorList>
    </citation>
    <scope>NUCLEOTIDE SEQUENCE</scope>
    <source>
        <strain evidence="2">M6</strain>
    </source>
</reference>
<feature type="chain" id="PRO_5037918414" description="Dockerin domain-containing protein" evidence="1">
    <location>
        <begin position="25"/>
        <end position="349"/>
    </location>
</feature>
<dbReference type="EMBL" id="JAEQMG010000163">
    <property type="protein sequence ID" value="MBK6089906.1"/>
    <property type="molecule type" value="Genomic_DNA"/>
</dbReference>
<keyword evidence="3" id="KW-1185">Reference proteome</keyword>
<gene>
    <name evidence="2" type="ORF">JKK62_14875</name>
</gene>
<evidence type="ECO:0000256" key="1">
    <source>
        <dbReference type="SAM" id="SignalP"/>
    </source>
</evidence>
<evidence type="ECO:0000313" key="3">
    <source>
        <dbReference type="Proteomes" id="UP000633365"/>
    </source>
</evidence>
<keyword evidence="1" id="KW-0732">Signal</keyword>
<proteinExistence type="predicted"/>
<comment type="caution">
    <text evidence="2">The sequence shown here is derived from an EMBL/GenBank/DDBJ whole genome shotgun (WGS) entry which is preliminary data.</text>
</comment>